<dbReference type="Proteomes" id="UP000007962">
    <property type="component" value="Chromosome"/>
</dbReference>
<dbReference type="STRING" id="471853.Bcav_1467"/>
<reference evidence="3 4" key="1">
    <citation type="journal article" date="2009" name="Stand. Genomic Sci.">
        <title>Complete genome sequence of Beutenbergia cavernae type strain (HKI 0122).</title>
        <authorList>
            <person name="Land M."/>
            <person name="Pukall R."/>
            <person name="Abt B."/>
            <person name="Goker M."/>
            <person name="Rohde M."/>
            <person name="Glavina Del Rio T."/>
            <person name="Tice H."/>
            <person name="Copeland A."/>
            <person name="Cheng J.F."/>
            <person name="Lucas S."/>
            <person name="Chen F."/>
            <person name="Nolan M."/>
            <person name="Bruce D."/>
            <person name="Goodwin L."/>
            <person name="Pitluck S."/>
            <person name="Ivanova N."/>
            <person name="Mavromatis K."/>
            <person name="Ovchinnikova G."/>
            <person name="Pati A."/>
            <person name="Chen A."/>
            <person name="Palaniappan K."/>
            <person name="Hauser L."/>
            <person name="Chang Y.J."/>
            <person name="Jefferies C.C."/>
            <person name="Saunders E."/>
            <person name="Brettin T."/>
            <person name="Detter J.C."/>
            <person name="Han C."/>
            <person name="Chain P."/>
            <person name="Bristow J."/>
            <person name="Eisen J.A."/>
            <person name="Markowitz V."/>
            <person name="Hugenholtz P."/>
            <person name="Kyrpides N.C."/>
            <person name="Klenk H.P."/>
            <person name="Lapidus A."/>
        </authorList>
    </citation>
    <scope>NUCLEOTIDE SEQUENCE [LARGE SCALE GENOMIC DNA]</scope>
    <source>
        <strain evidence="4">ATCC BAA-8 / DSM 12333 / NBRC 16432</strain>
    </source>
</reference>
<dbReference type="InterPro" id="IPR036291">
    <property type="entry name" value="NAD(P)-bd_dom_sf"/>
</dbReference>
<dbReference type="Pfam" id="PF01408">
    <property type="entry name" value="GFO_IDH_MocA"/>
    <property type="match status" value="1"/>
</dbReference>
<dbReference type="InterPro" id="IPR050463">
    <property type="entry name" value="Gfo/Idh/MocA_oxidrdct_glycsds"/>
</dbReference>
<dbReference type="SUPFAM" id="SSF55347">
    <property type="entry name" value="Glyceraldehyde-3-phosphate dehydrogenase-like, C-terminal domain"/>
    <property type="match status" value="1"/>
</dbReference>
<evidence type="ECO:0000313" key="4">
    <source>
        <dbReference type="Proteomes" id="UP000007962"/>
    </source>
</evidence>
<dbReference type="HOGENOM" id="CLU_057076_0_0_11"/>
<dbReference type="GO" id="GO:0000166">
    <property type="term" value="F:nucleotide binding"/>
    <property type="evidence" value="ECO:0007669"/>
    <property type="project" value="InterPro"/>
</dbReference>
<dbReference type="EMBL" id="CP001618">
    <property type="protein sequence ID" value="ACQ79725.1"/>
    <property type="molecule type" value="Genomic_DNA"/>
</dbReference>
<keyword evidence="1" id="KW-0560">Oxidoreductase</keyword>
<sequence length="381" mass="41347">MDRSAGIGVAVVGLGFGAEFVPIYRDHPHVGNLVACDADGALLSEVATAARPDRATTRLDDVLEDPAIDAVHLVTGIPSHAELTVRALEAGKHVACTVPMALTLAELDAVVDACERTGRRYMMMETAVYGREFFLARSMMERGAFGTVVHARGTHFQDMTGWPAYWHGLPPMAYATHAISPILALLDTEASRVQALGSGRLRADQRGRYENPFPLETALVELAGRDVVVDLTRSLVSTARGYTESFSVYGDRRSFEWPQLEGELPVVFSMGEPELDRGRPVEAERPEPPDRLDLLPEPLHRYTRALVHDSEDHLSVVQGGGHGGSHPHLVHEFVSSIVEERAPYVDHRRAAAWTAVGIVAHESAMAGGSPLTVPSYLGARA</sequence>
<dbReference type="OrthoDB" id="103047at2"/>
<keyword evidence="4" id="KW-1185">Reference proteome</keyword>
<protein>
    <submittedName>
        <fullName evidence="3">Oxidoreductase domain protein</fullName>
    </submittedName>
</protein>
<organism evidence="3 4">
    <name type="scientific">Beutenbergia cavernae (strain ATCC BAA-8 / DSM 12333 / CCUG 43141 / JCM 11478 / NBRC 16432 / NCIMB 13614 / HKI 0122)</name>
    <dbReference type="NCBI Taxonomy" id="471853"/>
    <lineage>
        <taxon>Bacteria</taxon>
        <taxon>Bacillati</taxon>
        <taxon>Actinomycetota</taxon>
        <taxon>Actinomycetes</taxon>
        <taxon>Micrococcales</taxon>
        <taxon>Beutenbergiaceae</taxon>
        <taxon>Beutenbergia</taxon>
    </lineage>
</organism>
<evidence type="ECO:0000259" key="2">
    <source>
        <dbReference type="Pfam" id="PF01408"/>
    </source>
</evidence>
<dbReference type="Gene3D" id="3.30.360.10">
    <property type="entry name" value="Dihydrodipicolinate Reductase, domain 2"/>
    <property type="match status" value="1"/>
</dbReference>
<gene>
    <name evidence="3" type="ordered locus">Bcav_1467</name>
</gene>
<dbReference type="PANTHER" id="PTHR43818">
    <property type="entry name" value="BCDNA.GH03377"/>
    <property type="match status" value="1"/>
</dbReference>
<dbReference type="PANTHER" id="PTHR43818:SF11">
    <property type="entry name" value="BCDNA.GH03377"/>
    <property type="match status" value="1"/>
</dbReference>
<dbReference type="SUPFAM" id="SSF51735">
    <property type="entry name" value="NAD(P)-binding Rossmann-fold domains"/>
    <property type="match status" value="1"/>
</dbReference>
<dbReference type="GO" id="GO:0016491">
    <property type="term" value="F:oxidoreductase activity"/>
    <property type="evidence" value="ECO:0007669"/>
    <property type="project" value="UniProtKB-KW"/>
</dbReference>
<evidence type="ECO:0000313" key="3">
    <source>
        <dbReference type="EMBL" id="ACQ79725.1"/>
    </source>
</evidence>
<accession>C5C2N9</accession>
<dbReference type="InterPro" id="IPR000683">
    <property type="entry name" value="Gfo/Idh/MocA-like_OxRdtase_N"/>
</dbReference>
<name>C5C2N9_BEUC1</name>
<dbReference type="KEGG" id="bcv:Bcav_1467"/>
<dbReference type="Gene3D" id="3.40.50.720">
    <property type="entry name" value="NAD(P)-binding Rossmann-like Domain"/>
    <property type="match status" value="1"/>
</dbReference>
<evidence type="ECO:0000256" key="1">
    <source>
        <dbReference type="ARBA" id="ARBA00023002"/>
    </source>
</evidence>
<feature type="domain" description="Gfo/Idh/MocA-like oxidoreductase N-terminal" evidence="2">
    <location>
        <begin position="7"/>
        <end position="123"/>
    </location>
</feature>
<proteinExistence type="predicted"/>
<dbReference type="AlphaFoldDB" id="C5C2N9"/>
<dbReference type="RefSeq" id="WP_015881965.1">
    <property type="nucleotide sequence ID" value="NC_012669.1"/>
</dbReference>
<dbReference type="eggNOG" id="COG0673">
    <property type="taxonomic scope" value="Bacteria"/>
</dbReference>